<reference evidence="7 8" key="1">
    <citation type="journal article" date="2023" name="Hortic Res">
        <title>Pangenome of water caltrop reveals structural variations and asymmetric subgenome divergence after allopolyploidization.</title>
        <authorList>
            <person name="Zhang X."/>
            <person name="Chen Y."/>
            <person name="Wang L."/>
            <person name="Yuan Y."/>
            <person name="Fang M."/>
            <person name="Shi L."/>
            <person name="Lu R."/>
            <person name="Comes H.P."/>
            <person name="Ma Y."/>
            <person name="Chen Y."/>
            <person name="Huang G."/>
            <person name="Zhou Y."/>
            <person name="Zheng Z."/>
            <person name="Qiu Y."/>
        </authorList>
    </citation>
    <scope>NUCLEOTIDE SEQUENCE [LARGE SCALE GENOMIC DNA]</scope>
    <source>
        <tissue evidence="7">Roots</tissue>
    </source>
</reference>
<dbReference type="PANTHER" id="PTHR31719">
    <property type="entry name" value="NAC TRANSCRIPTION FACTOR 56"/>
    <property type="match status" value="1"/>
</dbReference>
<dbReference type="PROSITE" id="PS51005">
    <property type="entry name" value="NAC"/>
    <property type="match status" value="1"/>
</dbReference>
<feature type="region of interest" description="Disordered" evidence="5">
    <location>
        <begin position="302"/>
        <end position="359"/>
    </location>
</feature>
<dbReference type="Pfam" id="PF02365">
    <property type="entry name" value="NAM"/>
    <property type="match status" value="1"/>
</dbReference>
<keyword evidence="1" id="KW-0805">Transcription regulation</keyword>
<dbReference type="Gene3D" id="2.170.150.80">
    <property type="entry name" value="NAC domain"/>
    <property type="match status" value="1"/>
</dbReference>
<gene>
    <name evidence="7" type="ORF">SAY87_031077</name>
</gene>
<evidence type="ECO:0000259" key="6">
    <source>
        <dbReference type="PROSITE" id="PS51005"/>
    </source>
</evidence>
<comment type="caution">
    <text evidence="7">The sequence shown here is derived from an EMBL/GenBank/DDBJ whole genome shotgun (WGS) entry which is preliminary data.</text>
</comment>
<evidence type="ECO:0000313" key="8">
    <source>
        <dbReference type="Proteomes" id="UP001345219"/>
    </source>
</evidence>
<evidence type="ECO:0000256" key="1">
    <source>
        <dbReference type="ARBA" id="ARBA00023015"/>
    </source>
</evidence>
<feature type="compositionally biased region" description="Basic and acidic residues" evidence="5">
    <location>
        <begin position="176"/>
        <end position="195"/>
    </location>
</feature>
<proteinExistence type="predicted"/>
<dbReference type="AlphaFoldDB" id="A0AAN7KVD1"/>
<evidence type="ECO:0000256" key="3">
    <source>
        <dbReference type="ARBA" id="ARBA00023163"/>
    </source>
</evidence>
<feature type="compositionally biased region" description="Low complexity" evidence="5">
    <location>
        <begin position="331"/>
        <end position="349"/>
    </location>
</feature>
<keyword evidence="8" id="KW-1185">Reference proteome</keyword>
<name>A0AAN7KVD1_9MYRT</name>
<keyword evidence="4" id="KW-0539">Nucleus</keyword>
<protein>
    <recommendedName>
        <fullName evidence="6">NAC domain-containing protein</fullName>
    </recommendedName>
</protein>
<keyword evidence="3" id="KW-0804">Transcription</keyword>
<feature type="region of interest" description="Disordered" evidence="5">
    <location>
        <begin position="176"/>
        <end position="203"/>
    </location>
</feature>
<dbReference type="PANTHER" id="PTHR31719:SF94">
    <property type="entry name" value="PROTEIN ATAF2"/>
    <property type="match status" value="1"/>
</dbReference>
<dbReference type="GO" id="GO:0006355">
    <property type="term" value="P:regulation of DNA-templated transcription"/>
    <property type="evidence" value="ECO:0007669"/>
    <property type="project" value="InterPro"/>
</dbReference>
<accession>A0AAN7KVD1</accession>
<organism evidence="7 8">
    <name type="scientific">Trapa incisa</name>
    <dbReference type="NCBI Taxonomy" id="236973"/>
    <lineage>
        <taxon>Eukaryota</taxon>
        <taxon>Viridiplantae</taxon>
        <taxon>Streptophyta</taxon>
        <taxon>Embryophyta</taxon>
        <taxon>Tracheophyta</taxon>
        <taxon>Spermatophyta</taxon>
        <taxon>Magnoliopsida</taxon>
        <taxon>eudicotyledons</taxon>
        <taxon>Gunneridae</taxon>
        <taxon>Pentapetalae</taxon>
        <taxon>rosids</taxon>
        <taxon>malvids</taxon>
        <taxon>Myrtales</taxon>
        <taxon>Lythraceae</taxon>
        <taxon>Trapa</taxon>
    </lineage>
</organism>
<dbReference type="InterPro" id="IPR036093">
    <property type="entry name" value="NAC_dom_sf"/>
</dbReference>
<feature type="domain" description="NAC" evidence="6">
    <location>
        <begin position="1"/>
        <end position="138"/>
    </location>
</feature>
<dbReference type="Proteomes" id="UP001345219">
    <property type="component" value="Chromosome 24"/>
</dbReference>
<evidence type="ECO:0000256" key="5">
    <source>
        <dbReference type="SAM" id="MobiDB-lite"/>
    </source>
</evidence>
<evidence type="ECO:0000313" key="7">
    <source>
        <dbReference type="EMBL" id="KAK4770545.1"/>
    </source>
</evidence>
<evidence type="ECO:0000256" key="4">
    <source>
        <dbReference type="ARBA" id="ARBA00023242"/>
    </source>
</evidence>
<dbReference type="SUPFAM" id="SSF101941">
    <property type="entry name" value="NAC domain"/>
    <property type="match status" value="1"/>
</dbReference>
<dbReference type="EMBL" id="JAXIOK010000005">
    <property type="protein sequence ID" value="KAK4770545.1"/>
    <property type="molecule type" value="Genomic_DNA"/>
</dbReference>
<sequence>MCPPAAAPLTDEELIKLLDKLQHGFPFPENVITEVNPYCYQPDNLPGDEILYLVRSEETRRTESGIWELKEKACCVFKDKSITGWRTTLVFFEGQTHCSREKTDWIMQEFRITSNDLGKNIHESKVHENIMLCRVFRTGAGLTDQDGLLSNYDVDPSFEKSFQSIPLGLLNTESRFEKGSSSNHRENNESNKGKPESPPTVAIAGNLPENDFISGDDYIELWDLGDPASRTSSSDSSSCMTMSSDAQFDVLALLGDTEPRIHQIPVSRNTNFFLGTSSEGPDRITIGTASGSLIIQEPFDFPHKGASRADLPSTSSATGKKKRRESSNKNPSPNSHEVSPSSSSQSSESEGSKSGKGRIKGLKKKYQCIFPFQFLF</sequence>
<dbReference type="InterPro" id="IPR003441">
    <property type="entry name" value="NAC-dom"/>
</dbReference>
<dbReference type="GO" id="GO:0003677">
    <property type="term" value="F:DNA binding"/>
    <property type="evidence" value="ECO:0007669"/>
    <property type="project" value="UniProtKB-KW"/>
</dbReference>
<evidence type="ECO:0000256" key="2">
    <source>
        <dbReference type="ARBA" id="ARBA00023125"/>
    </source>
</evidence>
<keyword evidence="2" id="KW-0238">DNA-binding</keyword>